<comment type="caution">
    <text evidence="2">The sequence shown here is derived from an EMBL/GenBank/DDBJ whole genome shotgun (WGS) entry which is preliminary data.</text>
</comment>
<keyword evidence="1" id="KW-0472">Membrane</keyword>
<keyword evidence="1" id="KW-1133">Transmembrane helix</keyword>
<organism evidence="2">
    <name type="scientific">marine sediment metagenome</name>
    <dbReference type="NCBI Taxonomy" id="412755"/>
    <lineage>
        <taxon>unclassified sequences</taxon>
        <taxon>metagenomes</taxon>
        <taxon>ecological metagenomes</taxon>
    </lineage>
</organism>
<proteinExistence type="predicted"/>
<protein>
    <submittedName>
        <fullName evidence="2">Uncharacterized protein</fullName>
    </submittedName>
</protein>
<accession>X1ABU0</accession>
<reference evidence="2" key="1">
    <citation type="journal article" date="2014" name="Front. Microbiol.">
        <title>High frequency of phylogenetically diverse reductive dehalogenase-homologous genes in deep subseafloor sedimentary metagenomes.</title>
        <authorList>
            <person name="Kawai M."/>
            <person name="Futagami T."/>
            <person name="Toyoda A."/>
            <person name="Takaki Y."/>
            <person name="Nishi S."/>
            <person name="Hori S."/>
            <person name="Arai W."/>
            <person name="Tsubouchi T."/>
            <person name="Morono Y."/>
            <person name="Uchiyama I."/>
            <person name="Ito T."/>
            <person name="Fujiyama A."/>
            <person name="Inagaki F."/>
            <person name="Takami H."/>
        </authorList>
    </citation>
    <scope>NUCLEOTIDE SEQUENCE</scope>
    <source>
        <strain evidence="2">Expedition CK06-06</strain>
    </source>
</reference>
<feature type="transmembrane region" description="Helical" evidence="1">
    <location>
        <begin position="24"/>
        <end position="42"/>
    </location>
</feature>
<evidence type="ECO:0000256" key="1">
    <source>
        <dbReference type="SAM" id="Phobius"/>
    </source>
</evidence>
<feature type="non-terminal residue" evidence="2">
    <location>
        <position position="43"/>
    </location>
</feature>
<sequence length="43" mass="4896">MPDYYDEDKEKIINLVDKIPKLKFSKGLSVIVLVLVIALYLAS</sequence>
<evidence type="ECO:0000313" key="2">
    <source>
        <dbReference type="EMBL" id="GAG79359.1"/>
    </source>
</evidence>
<dbReference type="AlphaFoldDB" id="X1ABU0"/>
<gene>
    <name evidence="2" type="ORF">S01H4_23624</name>
</gene>
<name>X1ABU0_9ZZZZ</name>
<dbReference type="EMBL" id="BART01010986">
    <property type="protein sequence ID" value="GAG79359.1"/>
    <property type="molecule type" value="Genomic_DNA"/>
</dbReference>
<keyword evidence="1" id="KW-0812">Transmembrane</keyword>